<dbReference type="EMBL" id="MNVN01000015">
    <property type="protein sequence ID" value="OIO30655.1"/>
    <property type="molecule type" value="Genomic_DNA"/>
</dbReference>
<evidence type="ECO:0000256" key="4">
    <source>
        <dbReference type="ARBA" id="ARBA00022643"/>
    </source>
</evidence>
<dbReference type="GO" id="GO:0016491">
    <property type="term" value="F:oxidoreductase activity"/>
    <property type="evidence" value="ECO:0007669"/>
    <property type="project" value="UniProtKB-KW"/>
</dbReference>
<evidence type="ECO:0000259" key="7">
    <source>
        <dbReference type="Pfam" id="PF00881"/>
    </source>
</evidence>
<dbReference type="PANTHER" id="PTHR43673:SF2">
    <property type="entry name" value="NITROREDUCTASE"/>
    <property type="match status" value="1"/>
</dbReference>
<dbReference type="Proteomes" id="UP000181992">
    <property type="component" value="Unassembled WGS sequence"/>
</dbReference>
<dbReference type="PANTHER" id="PTHR43673">
    <property type="entry name" value="NAD(P)H NITROREDUCTASE YDGI-RELATED"/>
    <property type="match status" value="1"/>
</dbReference>
<dbReference type="STRING" id="1805281.AUJ77_02500"/>
<evidence type="ECO:0000256" key="2">
    <source>
        <dbReference type="ARBA" id="ARBA00007118"/>
    </source>
</evidence>
<dbReference type="InterPro" id="IPR029479">
    <property type="entry name" value="Nitroreductase"/>
</dbReference>
<sequence length="211" mass="23311">MKNIIEAMQWRYATNKFEVSKKLSDEQLESLLEATILAPSSYGLQPWKMIVVTNPEIRTKLQEAGYGQPKISEASHLVVFAVEKHIDDALVDAFIKSVSDVRGIPLENLAGYAGMIKGAIAPKSEEERKDWATKQAYLALGVLITAGAIEGIDVAAMEGFDPKKFDEILGLEEQGLETKVIAAAGFRASDDPTAQYKKVRYPKEHMVIEVK</sequence>
<dbReference type="Gene3D" id="3.40.109.10">
    <property type="entry name" value="NADH Oxidase"/>
    <property type="match status" value="1"/>
</dbReference>
<dbReference type="AlphaFoldDB" id="A0A1J4V8S4"/>
<dbReference type="SUPFAM" id="SSF55469">
    <property type="entry name" value="FMN-dependent nitroreductase-like"/>
    <property type="match status" value="1"/>
</dbReference>
<dbReference type="CDD" id="cd02149">
    <property type="entry name" value="NfsB-like"/>
    <property type="match status" value="1"/>
</dbReference>
<evidence type="ECO:0000256" key="6">
    <source>
        <dbReference type="ARBA" id="ARBA00023002"/>
    </source>
</evidence>
<evidence type="ECO:0000313" key="8">
    <source>
        <dbReference type="EMBL" id="OIO30655.1"/>
    </source>
</evidence>
<keyword evidence="5" id="KW-0521">NADP</keyword>
<proteinExistence type="inferred from homology"/>
<evidence type="ECO:0000256" key="5">
    <source>
        <dbReference type="ARBA" id="ARBA00022857"/>
    </source>
</evidence>
<accession>A0A1J4V8S4</accession>
<dbReference type="Pfam" id="PF00881">
    <property type="entry name" value="Nitroreductase"/>
    <property type="match status" value="1"/>
</dbReference>
<feature type="domain" description="Nitroreductase" evidence="7">
    <location>
        <begin position="9"/>
        <end position="174"/>
    </location>
</feature>
<evidence type="ECO:0000256" key="1">
    <source>
        <dbReference type="ARBA" id="ARBA00001917"/>
    </source>
</evidence>
<comment type="similarity">
    <text evidence="2">Belongs to the nitroreductase family.</text>
</comment>
<evidence type="ECO:0000256" key="3">
    <source>
        <dbReference type="ARBA" id="ARBA00022630"/>
    </source>
</evidence>
<keyword evidence="6" id="KW-0560">Oxidoreductase</keyword>
<protein>
    <submittedName>
        <fullName evidence="8">NAD(P)H-dependent oxidoreductase</fullName>
    </submittedName>
</protein>
<comment type="caution">
    <text evidence="8">The sequence shown here is derived from an EMBL/GenBank/DDBJ whole genome shotgun (WGS) entry which is preliminary data.</text>
</comment>
<dbReference type="InterPro" id="IPR033878">
    <property type="entry name" value="NfsB-like"/>
</dbReference>
<keyword evidence="4" id="KW-0288">FMN</keyword>
<evidence type="ECO:0000313" key="9">
    <source>
        <dbReference type="Proteomes" id="UP000181992"/>
    </source>
</evidence>
<gene>
    <name evidence="8" type="ORF">AUJ77_02500</name>
</gene>
<name>A0A1J4V8S4_9BACT</name>
<reference evidence="8 9" key="1">
    <citation type="journal article" date="2016" name="Environ. Microbiol.">
        <title>Genomic resolution of a cold subsurface aquifer community provides metabolic insights for novel microbes adapted to high CO concentrations.</title>
        <authorList>
            <person name="Probst A.J."/>
            <person name="Castelle C.J."/>
            <person name="Singh A."/>
            <person name="Brown C.T."/>
            <person name="Anantharaman K."/>
            <person name="Sharon I."/>
            <person name="Hug L.A."/>
            <person name="Burstein D."/>
            <person name="Emerson J.B."/>
            <person name="Thomas B.C."/>
            <person name="Banfield J.F."/>
        </authorList>
    </citation>
    <scope>NUCLEOTIDE SEQUENCE [LARGE SCALE GENOMIC DNA]</scope>
    <source>
        <strain evidence="8">CG1_02_43_90</strain>
    </source>
</reference>
<organism evidence="8 9">
    <name type="scientific">Candidatus Nomurabacteria bacterium CG1_02_43_90</name>
    <dbReference type="NCBI Taxonomy" id="1805281"/>
    <lineage>
        <taxon>Bacteria</taxon>
        <taxon>Candidatus Nomuraibacteriota</taxon>
    </lineage>
</organism>
<keyword evidence="3" id="KW-0285">Flavoprotein</keyword>
<dbReference type="InterPro" id="IPR000415">
    <property type="entry name" value="Nitroreductase-like"/>
</dbReference>
<comment type="cofactor">
    <cofactor evidence="1">
        <name>FMN</name>
        <dbReference type="ChEBI" id="CHEBI:58210"/>
    </cofactor>
</comment>